<dbReference type="OrthoDB" id="10255048at2759"/>
<feature type="domain" description="Transforming acidic coiled-coil-containing protein C-terminal" evidence="9">
    <location>
        <begin position="303"/>
        <end position="502"/>
    </location>
</feature>
<name>A0A1Y2CJX9_9FUNG</name>
<evidence type="ECO:0000313" key="11">
    <source>
        <dbReference type="Proteomes" id="UP000193920"/>
    </source>
</evidence>
<evidence type="ECO:0000256" key="5">
    <source>
        <dbReference type="ARBA" id="ARBA00023054"/>
    </source>
</evidence>
<feature type="coiled-coil region" evidence="7">
    <location>
        <begin position="297"/>
        <end position="377"/>
    </location>
</feature>
<evidence type="ECO:0000256" key="3">
    <source>
        <dbReference type="ARBA" id="ARBA00022490"/>
    </source>
</evidence>
<comment type="caution">
    <text evidence="10">The sequence shown here is derived from an EMBL/GenBank/DDBJ whole genome shotgun (WGS) entry which is preliminary data.</text>
</comment>
<feature type="region of interest" description="Disordered" evidence="8">
    <location>
        <begin position="255"/>
        <end position="287"/>
    </location>
</feature>
<dbReference type="AlphaFoldDB" id="A0A1Y2CJX9"/>
<keyword evidence="5 7" id="KW-0175">Coiled coil</keyword>
<keyword evidence="11" id="KW-1185">Reference proteome</keyword>
<dbReference type="Gene3D" id="1.20.5.1700">
    <property type="match status" value="1"/>
</dbReference>
<evidence type="ECO:0000256" key="2">
    <source>
        <dbReference type="ARBA" id="ARBA00009423"/>
    </source>
</evidence>
<dbReference type="GO" id="GO:0005856">
    <property type="term" value="C:cytoskeleton"/>
    <property type="evidence" value="ECO:0007669"/>
    <property type="project" value="UniProtKB-SubCell"/>
</dbReference>
<dbReference type="GO" id="GO:0007052">
    <property type="term" value="P:mitotic spindle organization"/>
    <property type="evidence" value="ECO:0007669"/>
    <property type="project" value="InterPro"/>
</dbReference>
<sequence length="508" mass="58931">MSLNEGKNTVMQFLNDENVMNKKDSNALSIKSSRSLNYKEFLKSPIYTPSILATKQESPFLSNKLPTTAFSSNSFIEKSKYSPTILSENKKPISSPLFIKSLNEDEENLIGNSNNININSHTINNNGVIKEEEEEDNDNKKYEQSIISDDNASLKLGFYSPILMKNSTHKYKNNHQRSKSEISQPINNHLSVVSPTRSLNEINKFSLSDNNSRKRPANNIDQIINFNDIKSEADQSLILSDSFSQRKTEIKHLNPDNNIVSNKKSKIKSPQDKNVDLNSQPSTSKTYPTIYSESQIEEIKRNLINKYEKELENARKDCMEWEQRCIESNNKHKEIENVLDEYEITLSRMIKDSQKEKEHQELRINELLEERNYLQKTSEIMETSFKELRLKFEEFKTQNDIFSKNEELMKQTIITLQNDVLRASQRYEQIKSHAEEKLELANIEIAKVRKDFDKELSAMKAKLLRKELDTQSLNQKIKALQEQINIKTKENEELATICDALVSKLENK</sequence>
<dbReference type="InterPro" id="IPR007707">
    <property type="entry name" value="TACC_C"/>
</dbReference>
<accession>A0A1Y2CJX9</accession>
<keyword evidence="3" id="KW-0963">Cytoplasm</keyword>
<comment type="similarity">
    <text evidence="2">Belongs to the TACC family.</text>
</comment>
<evidence type="ECO:0000256" key="4">
    <source>
        <dbReference type="ARBA" id="ARBA00022553"/>
    </source>
</evidence>
<evidence type="ECO:0000256" key="6">
    <source>
        <dbReference type="ARBA" id="ARBA00023212"/>
    </source>
</evidence>
<organism evidence="10 11">
    <name type="scientific">Neocallimastix californiae</name>
    <dbReference type="NCBI Taxonomy" id="1754190"/>
    <lineage>
        <taxon>Eukaryota</taxon>
        <taxon>Fungi</taxon>
        <taxon>Fungi incertae sedis</taxon>
        <taxon>Chytridiomycota</taxon>
        <taxon>Chytridiomycota incertae sedis</taxon>
        <taxon>Neocallimastigomycetes</taxon>
        <taxon>Neocallimastigales</taxon>
        <taxon>Neocallimastigaceae</taxon>
        <taxon>Neocallimastix</taxon>
    </lineage>
</organism>
<dbReference type="GO" id="GO:0005737">
    <property type="term" value="C:cytoplasm"/>
    <property type="evidence" value="ECO:0007669"/>
    <property type="project" value="TreeGrafter"/>
</dbReference>
<dbReference type="Proteomes" id="UP000193920">
    <property type="component" value="Unassembled WGS sequence"/>
</dbReference>
<keyword evidence="6" id="KW-0206">Cytoskeleton</keyword>
<evidence type="ECO:0000259" key="9">
    <source>
        <dbReference type="Pfam" id="PF05010"/>
    </source>
</evidence>
<dbReference type="PANTHER" id="PTHR13924">
    <property type="entry name" value="TRANSFORMING ACIDIC COILED-COIL CONTAINING PROTEIN 1/2"/>
    <property type="match status" value="1"/>
</dbReference>
<evidence type="ECO:0000256" key="1">
    <source>
        <dbReference type="ARBA" id="ARBA00004245"/>
    </source>
</evidence>
<evidence type="ECO:0000256" key="7">
    <source>
        <dbReference type="SAM" id="Coils"/>
    </source>
</evidence>
<feature type="compositionally biased region" description="Polar residues" evidence="8">
    <location>
        <begin position="276"/>
        <end position="287"/>
    </location>
</feature>
<feature type="coiled-coil region" evidence="7">
    <location>
        <begin position="424"/>
        <end position="497"/>
    </location>
</feature>
<reference evidence="10 11" key="1">
    <citation type="submission" date="2016-08" db="EMBL/GenBank/DDBJ databases">
        <title>A Parts List for Fungal Cellulosomes Revealed by Comparative Genomics.</title>
        <authorList>
            <consortium name="DOE Joint Genome Institute"/>
            <person name="Haitjema C.H."/>
            <person name="Gilmore S.P."/>
            <person name="Henske J.K."/>
            <person name="Solomon K.V."/>
            <person name="De Groot R."/>
            <person name="Kuo A."/>
            <person name="Mondo S.J."/>
            <person name="Salamov A.A."/>
            <person name="Labutti K."/>
            <person name="Zhao Z."/>
            <person name="Chiniquy J."/>
            <person name="Barry K."/>
            <person name="Brewer H.M."/>
            <person name="Purvine S.O."/>
            <person name="Wright A.T."/>
            <person name="Boxma B."/>
            <person name="Van Alen T."/>
            <person name="Hackstein J.H."/>
            <person name="Baker S.E."/>
            <person name="Grigoriev I.V."/>
            <person name="O'Malley M.A."/>
        </authorList>
    </citation>
    <scope>NUCLEOTIDE SEQUENCE [LARGE SCALE GENOMIC DNA]</scope>
    <source>
        <strain evidence="10 11">G1</strain>
    </source>
</reference>
<dbReference type="InterPro" id="IPR039915">
    <property type="entry name" value="TACC"/>
</dbReference>
<comment type="subcellular location">
    <subcellularLocation>
        <location evidence="1">Cytoplasm</location>
        <location evidence="1">Cytoskeleton</location>
    </subcellularLocation>
</comment>
<dbReference type="EMBL" id="MCOG01000105">
    <property type="protein sequence ID" value="ORY47164.1"/>
    <property type="molecule type" value="Genomic_DNA"/>
</dbReference>
<keyword evidence="4" id="KW-0597">Phosphoprotein</keyword>
<dbReference type="Pfam" id="PF05010">
    <property type="entry name" value="TACC_C"/>
    <property type="match status" value="1"/>
</dbReference>
<evidence type="ECO:0000313" key="10">
    <source>
        <dbReference type="EMBL" id="ORY47164.1"/>
    </source>
</evidence>
<evidence type="ECO:0000256" key="8">
    <source>
        <dbReference type="SAM" id="MobiDB-lite"/>
    </source>
</evidence>
<dbReference type="STRING" id="1754190.A0A1Y2CJX9"/>
<protein>
    <submittedName>
        <fullName evidence="10">TACC-domain-containing protein</fullName>
    </submittedName>
</protein>
<dbReference type="PANTHER" id="PTHR13924:SF10">
    <property type="entry name" value="TRANSFORMING ACIDIC COILED-COIL PROTEIN, ISOFORM K"/>
    <property type="match status" value="1"/>
</dbReference>
<proteinExistence type="inferred from homology"/>
<gene>
    <name evidence="10" type="ORF">LY90DRAFT_703318</name>
</gene>